<reference evidence="3" key="1">
    <citation type="submission" date="2024-02" db="UniProtKB">
        <authorList>
            <consortium name="WormBaseParasite"/>
        </authorList>
    </citation>
    <scope>IDENTIFICATION</scope>
</reference>
<keyword evidence="1" id="KW-0472">Membrane</keyword>
<keyword evidence="1" id="KW-1133">Transmembrane helix</keyword>
<keyword evidence="1" id="KW-0812">Transmembrane</keyword>
<protein>
    <submittedName>
        <fullName evidence="3">Uncharacterized protein</fullName>
    </submittedName>
</protein>
<evidence type="ECO:0000313" key="3">
    <source>
        <dbReference type="WBParaSite" id="MBELARI_LOCUS14984"/>
    </source>
</evidence>
<evidence type="ECO:0000256" key="1">
    <source>
        <dbReference type="SAM" id="Phobius"/>
    </source>
</evidence>
<feature type="transmembrane region" description="Helical" evidence="1">
    <location>
        <begin position="308"/>
        <end position="335"/>
    </location>
</feature>
<evidence type="ECO:0000313" key="2">
    <source>
        <dbReference type="Proteomes" id="UP000887575"/>
    </source>
</evidence>
<name>A0AAF3J445_9BILA</name>
<sequence length="416" mass="48038">MTIGNQTLFRRKLARTSVYNVPTIQVGCFRQTQTRKLLVLKAQRINPTPSKSHSHRYWILWLSGCQFYGCSPEEVYLFVKGPKTFLQSNDRFLVFSIEQLTHNITIPCRTTVMITEAKVRLFVNDVEWREWCRLNSVVANCLELRYDARVGFMLPAESFFMDNLDWINQNRFKCEYEKEETEFLVQVTQQMSLDHPVGIDKLNCTLNGKYTLFMDSYGSRLNVSCPECHLNMSLRIFGLFHDERFLEKIALLKRLPTNHMQHFCDWLEALVNGGNDHEFPFEVIPKDTQETVFLNFLEGPTISDIVRYFTPISIILIAFLLCCALLLISLCGYIYCPRKRTAGASDFTELTRLTVSGATEGDVGDGRWDSEEEDPNMAKHWRGKLKAASIKSKVPGDLQDFHEILSSISINFNCKI</sequence>
<accession>A0AAF3J445</accession>
<dbReference type="Proteomes" id="UP000887575">
    <property type="component" value="Unassembled WGS sequence"/>
</dbReference>
<dbReference type="AlphaFoldDB" id="A0AAF3J445"/>
<keyword evidence="2" id="KW-1185">Reference proteome</keyword>
<dbReference type="Gene3D" id="2.60.40.10">
    <property type="entry name" value="Immunoglobulins"/>
    <property type="match status" value="1"/>
</dbReference>
<dbReference type="WBParaSite" id="MBELARI_LOCUS14984">
    <property type="protein sequence ID" value="MBELARI_LOCUS14984"/>
    <property type="gene ID" value="MBELARI_LOCUS14984"/>
</dbReference>
<proteinExistence type="predicted"/>
<organism evidence="2 3">
    <name type="scientific">Mesorhabditis belari</name>
    <dbReference type="NCBI Taxonomy" id="2138241"/>
    <lineage>
        <taxon>Eukaryota</taxon>
        <taxon>Metazoa</taxon>
        <taxon>Ecdysozoa</taxon>
        <taxon>Nematoda</taxon>
        <taxon>Chromadorea</taxon>
        <taxon>Rhabditida</taxon>
        <taxon>Rhabditina</taxon>
        <taxon>Rhabditomorpha</taxon>
        <taxon>Rhabditoidea</taxon>
        <taxon>Rhabditidae</taxon>
        <taxon>Mesorhabditinae</taxon>
        <taxon>Mesorhabditis</taxon>
    </lineage>
</organism>
<dbReference type="InterPro" id="IPR013783">
    <property type="entry name" value="Ig-like_fold"/>
</dbReference>